<evidence type="ECO:0000259" key="12">
    <source>
        <dbReference type="SMART" id="SM00986"/>
    </source>
</evidence>
<keyword evidence="5" id="KW-0004">4Fe-4S</keyword>
<keyword evidence="10" id="KW-0411">Iron-sulfur</keyword>
<dbReference type="SUPFAM" id="SSF52141">
    <property type="entry name" value="Uracil-DNA glycosylase-like"/>
    <property type="match status" value="1"/>
</dbReference>
<evidence type="ECO:0000256" key="10">
    <source>
        <dbReference type="ARBA" id="ARBA00023014"/>
    </source>
</evidence>
<dbReference type="EMBL" id="CP036278">
    <property type="protein sequence ID" value="QDU59167.1"/>
    <property type="molecule type" value="Genomic_DNA"/>
</dbReference>
<evidence type="ECO:0000256" key="6">
    <source>
        <dbReference type="ARBA" id="ARBA00022723"/>
    </source>
</evidence>
<proteinExistence type="inferred from homology"/>
<reference evidence="13 14" key="1">
    <citation type="submission" date="2019-02" db="EMBL/GenBank/DDBJ databases">
        <title>Deep-cultivation of Planctomycetes and their phenomic and genomic characterization uncovers novel biology.</title>
        <authorList>
            <person name="Wiegand S."/>
            <person name="Jogler M."/>
            <person name="Boedeker C."/>
            <person name="Pinto D."/>
            <person name="Vollmers J."/>
            <person name="Rivas-Marin E."/>
            <person name="Kohn T."/>
            <person name="Peeters S.H."/>
            <person name="Heuer A."/>
            <person name="Rast P."/>
            <person name="Oberbeckmann S."/>
            <person name="Bunk B."/>
            <person name="Jeske O."/>
            <person name="Meyerdierks A."/>
            <person name="Storesund J.E."/>
            <person name="Kallscheuer N."/>
            <person name="Luecker S."/>
            <person name="Lage O.M."/>
            <person name="Pohl T."/>
            <person name="Merkel B.J."/>
            <person name="Hornburger P."/>
            <person name="Mueller R.-W."/>
            <person name="Bruemmer F."/>
            <person name="Labrenz M."/>
            <person name="Spormann A.M."/>
            <person name="Op den Camp H."/>
            <person name="Overmann J."/>
            <person name="Amann R."/>
            <person name="Jetten M.S.M."/>
            <person name="Mascher T."/>
            <person name="Medema M.H."/>
            <person name="Devos D.P."/>
            <person name="Kaster A.-K."/>
            <person name="Ovreas L."/>
            <person name="Rohde M."/>
            <person name="Galperin M.Y."/>
            <person name="Jogler C."/>
        </authorList>
    </citation>
    <scope>NUCLEOTIDE SEQUENCE [LARGE SCALE GENOMIC DNA]</scope>
    <source>
        <strain evidence="13 14">Pan181</strain>
    </source>
</reference>
<evidence type="ECO:0000256" key="5">
    <source>
        <dbReference type="ARBA" id="ARBA00022485"/>
    </source>
</evidence>
<evidence type="ECO:0000256" key="11">
    <source>
        <dbReference type="ARBA" id="ARBA00023204"/>
    </source>
</evidence>
<evidence type="ECO:0000256" key="7">
    <source>
        <dbReference type="ARBA" id="ARBA00022763"/>
    </source>
</evidence>
<name>A0A518AWP6_9BACT</name>
<dbReference type="GO" id="GO:0004844">
    <property type="term" value="F:uracil DNA N-glycosylase activity"/>
    <property type="evidence" value="ECO:0007669"/>
    <property type="project" value="UniProtKB-EC"/>
</dbReference>
<keyword evidence="11" id="KW-0234">DNA repair</keyword>
<dbReference type="EC" id="3.2.2.27" evidence="3"/>
<dbReference type="Proteomes" id="UP000315750">
    <property type="component" value="Chromosome"/>
</dbReference>
<dbReference type="GO" id="GO:0046872">
    <property type="term" value="F:metal ion binding"/>
    <property type="evidence" value="ECO:0007669"/>
    <property type="project" value="UniProtKB-KW"/>
</dbReference>
<feature type="domain" description="Uracil-DNA glycosylase-like" evidence="12">
    <location>
        <begin position="55"/>
        <end position="201"/>
    </location>
</feature>
<evidence type="ECO:0000313" key="13">
    <source>
        <dbReference type="EMBL" id="QDU59167.1"/>
    </source>
</evidence>
<dbReference type="InterPro" id="IPR036895">
    <property type="entry name" value="Uracil-DNA_glycosylase-like_sf"/>
</dbReference>
<organism evidence="13 14">
    <name type="scientific">Aeoliella mucimassa</name>
    <dbReference type="NCBI Taxonomy" id="2527972"/>
    <lineage>
        <taxon>Bacteria</taxon>
        <taxon>Pseudomonadati</taxon>
        <taxon>Planctomycetota</taxon>
        <taxon>Planctomycetia</taxon>
        <taxon>Pirellulales</taxon>
        <taxon>Lacipirellulaceae</taxon>
        <taxon>Aeoliella</taxon>
    </lineage>
</organism>
<keyword evidence="7" id="KW-0227">DNA damage</keyword>
<comment type="similarity">
    <text evidence="2">Belongs to the uracil-DNA glycosylase (UDG) superfamily. Type 4 (UDGa) family.</text>
</comment>
<evidence type="ECO:0000256" key="9">
    <source>
        <dbReference type="ARBA" id="ARBA00023004"/>
    </source>
</evidence>
<comment type="catalytic activity">
    <reaction evidence="1">
        <text>Hydrolyzes single-stranded DNA or mismatched double-stranded DNA and polynucleotides, releasing free uracil.</text>
        <dbReference type="EC" id="3.2.2.27"/>
    </reaction>
</comment>
<dbReference type="NCBIfam" id="TIGR00758">
    <property type="entry name" value="UDG_fam4"/>
    <property type="match status" value="1"/>
</dbReference>
<keyword evidence="8" id="KW-0378">Hydrolase</keyword>
<keyword evidence="9" id="KW-0408">Iron</keyword>
<dbReference type="Gene3D" id="3.40.470.10">
    <property type="entry name" value="Uracil-DNA glycosylase-like domain"/>
    <property type="match status" value="1"/>
</dbReference>
<evidence type="ECO:0000256" key="2">
    <source>
        <dbReference type="ARBA" id="ARBA00006521"/>
    </source>
</evidence>
<protein>
    <recommendedName>
        <fullName evidence="4">Type-4 uracil-DNA glycosylase</fullName>
        <ecNumber evidence="3">3.2.2.27</ecNumber>
    </recommendedName>
</protein>
<keyword evidence="14" id="KW-1185">Reference proteome</keyword>
<dbReference type="InterPro" id="IPR005122">
    <property type="entry name" value="Uracil-DNA_glycosylase-like"/>
</dbReference>
<dbReference type="InterPro" id="IPR005273">
    <property type="entry name" value="Ura-DNA_glyco_family4"/>
</dbReference>
<dbReference type="CDD" id="cd10030">
    <property type="entry name" value="UDG-F4_TTUDGA_SPO1dp_like"/>
    <property type="match status" value="1"/>
</dbReference>
<dbReference type="InterPro" id="IPR051536">
    <property type="entry name" value="UDG_Type-4/5"/>
</dbReference>
<gene>
    <name evidence="13" type="ORF">Pan181_54080</name>
</gene>
<evidence type="ECO:0000313" key="14">
    <source>
        <dbReference type="Proteomes" id="UP000315750"/>
    </source>
</evidence>
<dbReference type="GO" id="GO:0051539">
    <property type="term" value="F:4 iron, 4 sulfur cluster binding"/>
    <property type="evidence" value="ECO:0007669"/>
    <property type="project" value="UniProtKB-KW"/>
</dbReference>
<dbReference type="AlphaFoldDB" id="A0A518AWP6"/>
<dbReference type="Pfam" id="PF03167">
    <property type="entry name" value="UDG"/>
    <property type="match status" value="1"/>
</dbReference>
<dbReference type="KEGG" id="amuc:Pan181_54080"/>
<dbReference type="PANTHER" id="PTHR33693:SF1">
    <property type="entry name" value="TYPE-4 URACIL-DNA GLYCOSYLASE"/>
    <property type="match status" value="1"/>
</dbReference>
<accession>A0A518AWP6</accession>
<sequence length="211" mass="23157">MAKKKPKPAPALIPDVDVPEGEEISTAATLEVLQQEVAACTLCDELASTRTQTVFGVGDPKAKLCFMGEAPGADEDRTGIPFVGRAGQLLTKIIEACNLTRDEVYILNVLKCRPPGNRNPSPAESSNCKRFLRRQLDLIQPEYICCLGAVAAQNLLETQTPIGKLRGQLHDYRGVKVVCTYHPAYLLRNPAAKKDCWDDMKFLMAQMGVKL</sequence>
<evidence type="ECO:0000256" key="1">
    <source>
        <dbReference type="ARBA" id="ARBA00001400"/>
    </source>
</evidence>
<evidence type="ECO:0000256" key="8">
    <source>
        <dbReference type="ARBA" id="ARBA00022801"/>
    </source>
</evidence>
<dbReference type="PANTHER" id="PTHR33693">
    <property type="entry name" value="TYPE-5 URACIL-DNA GLYCOSYLASE"/>
    <property type="match status" value="1"/>
</dbReference>
<dbReference type="SMART" id="SM00986">
    <property type="entry name" value="UDG"/>
    <property type="match status" value="1"/>
</dbReference>
<evidence type="ECO:0000256" key="4">
    <source>
        <dbReference type="ARBA" id="ARBA00019403"/>
    </source>
</evidence>
<dbReference type="SMART" id="SM00987">
    <property type="entry name" value="UreE_C"/>
    <property type="match status" value="1"/>
</dbReference>
<dbReference type="GO" id="GO:0006281">
    <property type="term" value="P:DNA repair"/>
    <property type="evidence" value="ECO:0007669"/>
    <property type="project" value="UniProtKB-KW"/>
</dbReference>
<evidence type="ECO:0000256" key="3">
    <source>
        <dbReference type="ARBA" id="ARBA00012030"/>
    </source>
</evidence>
<keyword evidence="6" id="KW-0479">Metal-binding</keyword>